<evidence type="ECO:0000256" key="1">
    <source>
        <dbReference type="SAM" id="MobiDB-lite"/>
    </source>
</evidence>
<name>A0A383RJJ9_PAEAL</name>
<gene>
    <name evidence="2" type="ORF">PBLR_15645</name>
</gene>
<protein>
    <submittedName>
        <fullName evidence="2">Uncharacterized protein</fullName>
    </submittedName>
</protein>
<dbReference type="EMBL" id="LS992241">
    <property type="protein sequence ID" value="SYX87215.1"/>
    <property type="molecule type" value="Genomic_DNA"/>
</dbReference>
<dbReference type="AlphaFoldDB" id="A0A383RJJ9"/>
<evidence type="ECO:0000313" key="2">
    <source>
        <dbReference type="EMBL" id="SYX87215.1"/>
    </source>
</evidence>
<accession>A0A383RJJ9</accession>
<evidence type="ECO:0000313" key="3">
    <source>
        <dbReference type="Proteomes" id="UP000304148"/>
    </source>
</evidence>
<feature type="compositionally biased region" description="Polar residues" evidence="1">
    <location>
        <begin position="40"/>
        <end position="50"/>
    </location>
</feature>
<organism evidence="2 3">
    <name type="scientific">Paenibacillus alvei</name>
    <name type="common">Bacillus alvei</name>
    <dbReference type="NCBI Taxonomy" id="44250"/>
    <lineage>
        <taxon>Bacteria</taxon>
        <taxon>Bacillati</taxon>
        <taxon>Bacillota</taxon>
        <taxon>Bacilli</taxon>
        <taxon>Bacillales</taxon>
        <taxon>Paenibacillaceae</taxon>
        <taxon>Paenibacillus</taxon>
    </lineage>
</organism>
<feature type="region of interest" description="Disordered" evidence="1">
    <location>
        <begin position="30"/>
        <end position="69"/>
    </location>
</feature>
<sequence length="69" mass="7665">MVELKRGFVPVRGTLRAQEAGEWLRRKTTANEHGIDIQPLRTSSGNNLRSKVNGDIDYPLASTMKNPTA</sequence>
<dbReference type="Proteomes" id="UP000304148">
    <property type="component" value="Chromosome"/>
</dbReference>
<proteinExistence type="predicted"/>
<reference evidence="3" key="1">
    <citation type="submission" date="2018-08" db="EMBL/GenBank/DDBJ databases">
        <authorList>
            <person name="Chevrot R."/>
        </authorList>
    </citation>
    <scope>NUCLEOTIDE SEQUENCE [LARGE SCALE GENOMIC DNA]</scope>
</reference>